<feature type="region of interest" description="Disordered" evidence="1">
    <location>
        <begin position="101"/>
        <end position="122"/>
    </location>
</feature>
<gene>
    <name evidence="2" type="ORF">NLU13_2710</name>
</gene>
<comment type="caution">
    <text evidence="2">The sequence shown here is derived from an EMBL/GenBank/DDBJ whole genome shotgun (WGS) entry which is preliminary data.</text>
</comment>
<dbReference type="AlphaFoldDB" id="A0AA39L9Q9"/>
<evidence type="ECO:0000313" key="2">
    <source>
        <dbReference type="EMBL" id="KAK0389135.1"/>
    </source>
</evidence>
<proteinExistence type="predicted"/>
<accession>A0AA39L9Q9</accession>
<reference evidence="2" key="1">
    <citation type="submission" date="2022-10" db="EMBL/GenBank/DDBJ databases">
        <title>Determination and structural analysis of whole genome sequence of Sarocladium strictum F4-1.</title>
        <authorList>
            <person name="Hu L."/>
            <person name="Jiang Y."/>
        </authorList>
    </citation>
    <scope>NUCLEOTIDE SEQUENCE</scope>
    <source>
        <strain evidence="2">F4-1</strain>
    </source>
</reference>
<organism evidence="2 3">
    <name type="scientific">Sarocladium strictum</name>
    <name type="common">Black bundle disease fungus</name>
    <name type="synonym">Acremonium strictum</name>
    <dbReference type="NCBI Taxonomy" id="5046"/>
    <lineage>
        <taxon>Eukaryota</taxon>
        <taxon>Fungi</taxon>
        <taxon>Dikarya</taxon>
        <taxon>Ascomycota</taxon>
        <taxon>Pezizomycotina</taxon>
        <taxon>Sordariomycetes</taxon>
        <taxon>Hypocreomycetidae</taxon>
        <taxon>Hypocreales</taxon>
        <taxon>Sarocladiaceae</taxon>
        <taxon>Sarocladium</taxon>
    </lineage>
</organism>
<evidence type="ECO:0000256" key="1">
    <source>
        <dbReference type="SAM" id="MobiDB-lite"/>
    </source>
</evidence>
<dbReference type="Proteomes" id="UP001175261">
    <property type="component" value="Unassembled WGS sequence"/>
</dbReference>
<name>A0AA39L9Q9_SARSR</name>
<protein>
    <submittedName>
        <fullName evidence="2">Uncharacterized protein</fullName>
    </submittedName>
</protein>
<sequence length="122" mass="13594">MAAPLHTTPELTRHITERIQSILRAEFEAFKKTMHTIKANTGEPVAAKESSDPSPCIAKNVNYIAPQADGEFLYQVNGDMNIQQHFHYNFSPIINVNLGGVDRDHVDSPKGPDDRASDVHKE</sequence>
<keyword evidence="3" id="KW-1185">Reference proteome</keyword>
<evidence type="ECO:0000313" key="3">
    <source>
        <dbReference type="Proteomes" id="UP001175261"/>
    </source>
</evidence>
<dbReference type="EMBL" id="JAPDFR010000002">
    <property type="protein sequence ID" value="KAK0389135.1"/>
    <property type="molecule type" value="Genomic_DNA"/>
</dbReference>